<keyword evidence="6" id="KW-0663">Pyridoxal phosphate</keyword>
<dbReference type="GO" id="GO:1901605">
    <property type="term" value="P:alpha-amino acid metabolic process"/>
    <property type="evidence" value="ECO:0007669"/>
    <property type="project" value="TreeGrafter"/>
</dbReference>
<comment type="similarity">
    <text evidence="2">Belongs to the class-I pyridoxal-phosphate-dependent aminotransferase family.</text>
</comment>
<accession>A0A939BFD8</accession>
<evidence type="ECO:0000256" key="5">
    <source>
        <dbReference type="ARBA" id="ARBA00022679"/>
    </source>
</evidence>
<keyword evidence="5" id="KW-0808">Transferase</keyword>
<dbReference type="Gene3D" id="3.40.640.10">
    <property type="entry name" value="Type I PLP-dependent aspartate aminotransferase-like (Major domain)"/>
    <property type="match status" value="1"/>
</dbReference>
<sequence length="395" mass="43151">MNASFASRMNGLQASAIREILKFTADPEVISFAAGNPAPEAFPVDAVSELTAKILKDQPITALQYGVTEGYAPLRELLKSDLKTRHGLGESFDDLIITSGAQQAIELSCKVFCNPGDTLLCENPSFIGSLNSFRSYEVNLCGVPVESDGINIDALEEAMRQNPNAKLLYVIPNFQNPSGVTMSLEKRKAVYALCVKYGVMILEDNPYGELRFAGEEVPSIKSLDTEGIVLYVGSFSKVLSPGLRVGYLLAPSEVIQKVVVCKQGSDVHSAMLSQMICHSFMNDTDFIGHLASLRAIYRHKSSLMIDGLRQYLNPAITFDEPEGGLFLWCKLPDGVDMSAFCLNAVKNKVAVVPGSAFMPRDTDKTQCFRLNYSTPTDEQLKKGVKILGELSHSLL</sequence>
<dbReference type="Pfam" id="PF00155">
    <property type="entry name" value="Aminotran_1_2"/>
    <property type="match status" value="1"/>
</dbReference>
<dbReference type="GO" id="GO:0008483">
    <property type="term" value="F:transaminase activity"/>
    <property type="evidence" value="ECO:0007669"/>
    <property type="project" value="UniProtKB-KW"/>
</dbReference>
<evidence type="ECO:0000256" key="4">
    <source>
        <dbReference type="ARBA" id="ARBA00022576"/>
    </source>
</evidence>
<dbReference type="PANTHER" id="PTHR42790:SF19">
    <property type="entry name" value="KYNURENINE_ALPHA-AMINOADIPATE AMINOTRANSFERASE, MITOCHONDRIAL"/>
    <property type="match status" value="1"/>
</dbReference>
<evidence type="ECO:0000256" key="2">
    <source>
        <dbReference type="ARBA" id="ARBA00007441"/>
    </source>
</evidence>
<dbReference type="FunFam" id="3.40.640.10:FF:000053">
    <property type="entry name" value="Aminotransferase, class I"/>
    <property type="match status" value="1"/>
</dbReference>
<keyword evidence="4 8" id="KW-0032">Aminotransferase</keyword>
<dbReference type="EMBL" id="JACJKY010000017">
    <property type="protein sequence ID" value="MBM6921478.1"/>
    <property type="molecule type" value="Genomic_DNA"/>
</dbReference>
<comment type="caution">
    <text evidence="8">The sequence shown here is derived from an EMBL/GenBank/DDBJ whole genome shotgun (WGS) entry which is preliminary data.</text>
</comment>
<organism evidence="8 9">
    <name type="scientific">Merdimmobilis hominis</name>
    <dbReference type="NCBI Taxonomy" id="2897707"/>
    <lineage>
        <taxon>Bacteria</taxon>
        <taxon>Bacillati</taxon>
        <taxon>Bacillota</taxon>
        <taxon>Clostridia</taxon>
        <taxon>Eubacteriales</taxon>
        <taxon>Oscillospiraceae</taxon>
        <taxon>Merdimmobilis</taxon>
    </lineage>
</organism>
<evidence type="ECO:0000256" key="6">
    <source>
        <dbReference type="ARBA" id="ARBA00022898"/>
    </source>
</evidence>
<dbReference type="Proteomes" id="UP000774750">
    <property type="component" value="Unassembled WGS sequence"/>
</dbReference>
<reference evidence="8" key="2">
    <citation type="journal article" date="2021" name="Sci. Rep.">
        <title>The distribution of antibiotic resistance genes in chicken gut microbiota commensals.</title>
        <authorList>
            <person name="Juricova H."/>
            <person name="Matiasovicova J."/>
            <person name="Kubasova T."/>
            <person name="Cejkova D."/>
            <person name="Rychlik I."/>
        </authorList>
    </citation>
    <scope>NUCLEOTIDE SEQUENCE</scope>
    <source>
        <strain evidence="8">An559</strain>
    </source>
</reference>
<evidence type="ECO:0000313" key="9">
    <source>
        <dbReference type="Proteomes" id="UP000774750"/>
    </source>
</evidence>
<dbReference type="CDD" id="cd00609">
    <property type="entry name" value="AAT_like"/>
    <property type="match status" value="1"/>
</dbReference>
<evidence type="ECO:0000256" key="3">
    <source>
        <dbReference type="ARBA" id="ARBA00011738"/>
    </source>
</evidence>
<evidence type="ECO:0000313" key="8">
    <source>
        <dbReference type="EMBL" id="MBM6921478.1"/>
    </source>
</evidence>
<reference evidence="8" key="1">
    <citation type="submission" date="2020-08" db="EMBL/GenBank/DDBJ databases">
        <authorList>
            <person name="Cejkova D."/>
            <person name="Kubasova T."/>
            <person name="Jahodarova E."/>
            <person name="Rychlik I."/>
        </authorList>
    </citation>
    <scope>NUCLEOTIDE SEQUENCE</scope>
    <source>
        <strain evidence="8">An559</strain>
    </source>
</reference>
<dbReference type="InterPro" id="IPR050859">
    <property type="entry name" value="Class-I_PLP-dep_aminotransf"/>
</dbReference>
<gene>
    <name evidence="8" type="ORF">H6A12_09955</name>
</gene>
<dbReference type="AlphaFoldDB" id="A0A939BFD8"/>
<dbReference type="Gene3D" id="3.90.1150.10">
    <property type="entry name" value="Aspartate Aminotransferase, domain 1"/>
    <property type="match status" value="1"/>
</dbReference>
<protein>
    <submittedName>
        <fullName evidence="8">PLP-dependent aminotransferase family protein</fullName>
    </submittedName>
</protein>
<dbReference type="InterPro" id="IPR015422">
    <property type="entry name" value="PyrdxlP-dep_Trfase_small"/>
</dbReference>
<comment type="subunit">
    <text evidence="3">Homodimer.</text>
</comment>
<proteinExistence type="inferred from homology"/>
<evidence type="ECO:0000256" key="1">
    <source>
        <dbReference type="ARBA" id="ARBA00001933"/>
    </source>
</evidence>
<name>A0A939BFD8_9FIRM</name>
<dbReference type="InterPro" id="IPR004839">
    <property type="entry name" value="Aminotransferase_I/II_large"/>
</dbReference>
<dbReference type="InterPro" id="IPR015421">
    <property type="entry name" value="PyrdxlP-dep_Trfase_major"/>
</dbReference>
<comment type="cofactor">
    <cofactor evidence="1">
        <name>pyridoxal 5'-phosphate</name>
        <dbReference type="ChEBI" id="CHEBI:597326"/>
    </cofactor>
</comment>
<feature type="domain" description="Aminotransferase class I/classII large" evidence="7">
    <location>
        <begin position="28"/>
        <end position="385"/>
    </location>
</feature>
<dbReference type="GO" id="GO:0030170">
    <property type="term" value="F:pyridoxal phosphate binding"/>
    <property type="evidence" value="ECO:0007669"/>
    <property type="project" value="InterPro"/>
</dbReference>
<keyword evidence="9" id="KW-1185">Reference proteome</keyword>
<dbReference type="InterPro" id="IPR015424">
    <property type="entry name" value="PyrdxlP-dep_Trfase"/>
</dbReference>
<evidence type="ECO:0000259" key="7">
    <source>
        <dbReference type="Pfam" id="PF00155"/>
    </source>
</evidence>
<dbReference type="RefSeq" id="WP_204447451.1">
    <property type="nucleotide sequence ID" value="NZ_JACJKY010000017.1"/>
</dbReference>
<dbReference type="SUPFAM" id="SSF53383">
    <property type="entry name" value="PLP-dependent transferases"/>
    <property type="match status" value="1"/>
</dbReference>
<dbReference type="PANTHER" id="PTHR42790">
    <property type="entry name" value="AMINOTRANSFERASE"/>
    <property type="match status" value="1"/>
</dbReference>